<dbReference type="InterPro" id="IPR039564">
    <property type="entry name" value="Peptidase_C39-like"/>
</dbReference>
<protein>
    <submittedName>
        <fullName evidence="2">Uncharacterized protein conserved in bacteria</fullName>
    </submittedName>
</protein>
<evidence type="ECO:0000313" key="4">
    <source>
        <dbReference type="Proteomes" id="UP000095787"/>
    </source>
</evidence>
<dbReference type="PANTHER" id="PTHR37806">
    <property type="entry name" value="LMO0724 PROTEIN"/>
    <property type="match status" value="1"/>
</dbReference>
<dbReference type="Proteomes" id="UP000095787">
    <property type="component" value="Unassembled WGS sequence"/>
</dbReference>
<proteinExistence type="predicted"/>
<dbReference type="EMBL" id="CYZO01000007">
    <property type="protein sequence ID" value="CUN72845.1"/>
    <property type="molecule type" value="Genomic_DNA"/>
</dbReference>
<feature type="domain" description="Peptidase C39-like" evidence="1">
    <location>
        <begin position="10"/>
        <end position="176"/>
    </location>
</feature>
<evidence type="ECO:0000259" key="1">
    <source>
        <dbReference type="Pfam" id="PF13529"/>
    </source>
</evidence>
<sequence>MPGEQKKVCIDVPYIDQSKLYPTGCESVSTVMLLRFLGIDITVDEFIEKYLEKKSFEERDGQVYGPDPHRYFCGSPYDDESFGCYAPVIREALEKIIGAEYTVTDETGMTTDELVEKYIDQGMPVIYWACINMRDPIVGPQWKLLDTGETFTWISNEHCMLLVGYDEDSYYFNDPYENNGCIRYPKTVVEDRHKAQHMQAVGVVRKTVIQ</sequence>
<reference evidence="3 5" key="2">
    <citation type="journal article" date="2019" name="Science, e1252229">
        <title>Invertible promoters mediate bacterial phase variation, antibiotic resistance, and host adaptation in the gut.</title>
        <authorList>
            <person name="Jiang X."/>
            <person name="Hall A.B."/>
            <person name="Arthur T.D."/>
            <person name="Plichta D.R."/>
            <person name="Covington C.T."/>
            <person name="Poyet M."/>
            <person name="Crothers J."/>
            <person name="Moses P.L."/>
            <person name="Tolonen A.C."/>
            <person name="Vlamakis H."/>
            <person name="Alm E.J."/>
            <person name="Xavier R.J."/>
        </authorList>
    </citation>
    <scope>NUCLEOTIDE SEQUENCE [LARGE SCALE GENOMIC DNA]</scope>
    <source>
        <strain evidence="3">Aa_0143</strain>
        <strain evidence="5">aa_0143</strain>
    </source>
</reference>
<dbReference type="AlphaFoldDB" id="A0A173ZCG8"/>
<dbReference type="Proteomes" id="UP000292665">
    <property type="component" value="Unassembled WGS sequence"/>
</dbReference>
<evidence type="ECO:0000313" key="3">
    <source>
        <dbReference type="EMBL" id="RYS80853.1"/>
    </source>
</evidence>
<dbReference type="Gene3D" id="3.90.70.10">
    <property type="entry name" value="Cysteine proteinases"/>
    <property type="match status" value="1"/>
</dbReference>
<gene>
    <name evidence="3" type="ORF">EAI93_04925</name>
    <name evidence="2" type="ORF">ERS852456_00659</name>
</gene>
<accession>A0A173ZCG8</accession>
<dbReference type="EMBL" id="RCYR01000006">
    <property type="protein sequence ID" value="RYS80853.1"/>
    <property type="molecule type" value="Genomic_DNA"/>
</dbReference>
<evidence type="ECO:0000313" key="2">
    <source>
        <dbReference type="EMBL" id="CUN72845.1"/>
    </source>
</evidence>
<evidence type="ECO:0000313" key="5">
    <source>
        <dbReference type="Proteomes" id="UP000292665"/>
    </source>
</evidence>
<dbReference type="PANTHER" id="PTHR37806:SF1">
    <property type="entry name" value="PEPTIDASE C39-LIKE DOMAIN-CONTAINING PROTEIN"/>
    <property type="match status" value="1"/>
</dbReference>
<dbReference type="RefSeq" id="WP_004845217.1">
    <property type="nucleotide sequence ID" value="NZ_CATVPX010000010.1"/>
</dbReference>
<dbReference type="GeneID" id="97329508"/>
<organism evidence="2 4">
    <name type="scientific">[Ruminococcus] torques</name>
    <dbReference type="NCBI Taxonomy" id="33039"/>
    <lineage>
        <taxon>Bacteria</taxon>
        <taxon>Bacillati</taxon>
        <taxon>Bacillota</taxon>
        <taxon>Clostridia</taxon>
        <taxon>Lachnospirales</taxon>
        <taxon>Lachnospiraceae</taxon>
        <taxon>Mediterraneibacter</taxon>
    </lineage>
</organism>
<reference evidence="2 4" key="1">
    <citation type="submission" date="2015-09" db="EMBL/GenBank/DDBJ databases">
        <authorList>
            <consortium name="Pathogen Informatics"/>
        </authorList>
    </citation>
    <scope>NUCLEOTIDE SEQUENCE [LARGE SCALE GENOMIC DNA]</scope>
    <source>
        <strain evidence="2 4">2789STDY5834841</strain>
    </source>
</reference>
<name>A0A173ZCG8_9FIRM</name>
<dbReference type="Pfam" id="PF13529">
    <property type="entry name" value="Peptidase_C39_2"/>
    <property type="match status" value="1"/>
</dbReference>